<name>A0A8X7V1X2_BRACI</name>
<keyword evidence="1" id="KW-0863">Zinc-finger</keyword>
<accession>A0A8X7V1X2</accession>
<keyword evidence="1" id="KW-0479">Metal-binding</keyword>
<dbReference type="PANTHER" id="PTHR46798">
    <property type="entry name" value="OS09G0511500 PROTEIN"/>
    <property type="match status" value="1"/>
</dbReference>
<dbReference type="Proteomes" id="UP000886595">
    <property type="component" value="Unassembled WGS sequence"/>
</dbReference>
<evidence type="ECO:0000313" key="4">
    <source>
        <dbReference type="EMBL" id="KAG2298111.1"/>
    </source>
</evidence>
<dbReference type="Pfam" id="PF13639">
    <property type="entry name" value="zf-RING_2"/>
    <property type="match status" value="1"/>
</dbReference>
<dbReference type="InterPro" id="IPR044274">
    <property type="entry name" value="RFI2"/>
</dbReference>
<dbReference type="GO" id="GO:0004842">
    <property type="term" value="F:ubiquitin-protein transferase activity"/>
    <property type="evidence" value="ECO:0007669"/>
    <property type="project" value="InterPro"/>
</dbReference>
<feature type="region of interest" description="Disordered" evidence="2">
    <location>
        <begin position="114"/>
        <end position="147"/>
    </location>
</feature>
<sequence>MNLGSNNNNERKQFAFDLNVKPVEDDNSDFPDFPENVDLCTICLEPLVNTRDDRRTIVTLTCGHKFHLDCIGSAFNAKGFMQCPNCMQIEPGQWRYAAEPPLPHISEGDWINEEEEEEEDDANSDRAPHSSFAASAGPYFNGQQRAPPSNQLIFSRVLDPGVMTGRQYLEHPSFQNLHPLANALQLLPHPTSSIVQVNRIPALFGASAPVSAGHMFSSAREQMPGGISHSWTTSFRYVRPRGFPSSSRGVGTSANEGDGIGGSRSSGGRGGGGNGDRNGISGSSHLSGCGPS</sequence>
<dbReference type="EMBL" id="JAAMPC010000008">
    <property type="protein sequence ID" value="KAG2298111.1"/>
    <property type="molecule type" value="Genomic_DNA"/>
</dbReference>
<proteinExistence type="predicted"/>
<feature type="domain" description="RING-type" evidence="3">
    <location>
        <begin position="40"/>
        <end position="86"/>
    </location>
</feature>
<evidence type="ECO:0000256" key="2">
    <source>
        <dbReference type="SAM" id="MobiDB-lite"/>
    </source>
</evidence>
<organism evidence="4 5">
    <name type="scientific">Brassica carinata</name>
    <name type="common">Ethiopian mustard</name>
    <name type="synonym">Abyssinian cabbage</name>
    <dbReference type="NCBI Taxonomy" id="52824"/>
    <lineage>
        <taxon>Eukaryota</taxon>
        <taxon>Viridiplantae</taxon>
        <taxon>Streptophyta</taxon>
        <taxon>Embryophyta</taxon>
        <taxon>Tracheophyta</taxon>
        <taxon>Spermatophyta</taxon>
        <taxon>Magnoliopsida</taxon>
        <taxon>eudicotyledons</taxon>
        <taxon>Gunneridae</taxon>
        <taxon>Pentapetalae</taxon>
        <taxon>rosids</taxon>
        <taxon>malvids</taxon>
        <taxon>Brassicales</taxon>
        <taxon>Brassicaceae</taxon>
        <taxon>Brassiceae</taxon>
        <taxon>Brassica</taxon>
    </lineage>
</organism>
<dbReference type="OrthoDB" id="8062037at2759"/>
<dbReference type="Gene3D" id="3.30.40.10">
    <property type="entry name" value="Zinc/RING finger domain, C3HC4 (zinc finger)"/>
    <property type="match status" value="1"/>
</dbReference>
<feature type="compositionally biased region" description="Gly residues" evidence="2">
    <location>
        <begin position="258"/>
        <end position="276"/>
    </location>
</feature>
<evidence type="ECO:0000256" key="1">
    <source>
        <dbReference type="PROSITE-ProRule" id="PRU00175"/>
    </source>
</evidence>
<dbReference type="InterPro" id="IPR001841">
    <property type="entry name" value="Znf_RING"/>
</dbReference>
<dbReference type="SMART" id="SM00184">
    <property type="entry name" value="RING"/>
    <property type="match status" value="1"/>
</dbReference>
<gene>
    <name evidence="4" type="ORF">Bca52824_034583</name>
</gene>
<keyword evidence="5" id="KW-1185">Reference proteome</keyword>
<dbReference type="SUPFAM" id="SSF57850">
    <property type="entry name" value="RING/U-box"/>
    <property type="match status" value="1"/>
</dbReference>
<protein>
    <recommendedName>
        <fullName evidence="3">RING-type domain-containing protein</fullName>
    </recommendedName>
</protein>
<dbReference type="InterPro" id="IPR013083">
    <property type="entry name" value="Znf_RING/FYVE/PHD"/>
</dbReference>
<feature type="region of interest" description="Disordered" evidence="2">
    <location>
        <begin position="242"/>
        <end position="292"/>
    </location>
</feature>
<dbReference type="PANTHER" id="PTHR46798:SF17">
    <property type="entry name" value="RING_U-BOX SUPERFAMILY PROTEIN"/>
    <property type="match status" value="1"/>
</dbReference>
<feature type="compositionally biased region" description="Polar residues" evidence="2">
    <location>
        <begin position="244"/>
        <end position="255"/>
    </location>
</feature>
<evidence type="ECO:0000259" key="3">
    <source>
        <dbReference type="PROSITE" id="PS50089"/>
    </source>
</evidence>
<dbReference type="GO" id="GO:0008270">
    <property type="term" value="F:zinc ion binding"/>
    <property type="evidence" value="ECO:0007669"/>
    <property type="project" value="UniProtKB-KW"/>
</dbReference>
<reference evidence="4 5" key="1">
    <citation type="submission" date="2020-02" db="EMBL/GenBank/DDBJ databases">
        <authorList>
            <person name="Ma Q."/>
            <person name="Huang Y."/>
            <person name="Song X."/>
            <person name="Pei D."/>
        </authorList>
    </citation>
    <scope>NUCLEOTIDE SEQUENCE [LARGE SCALE GENOMIC DNA]</scope>
    <source>
        <strain evidence="4">Sxm20200214</strain>
        <tissue evidence="4">Leaf</tissue>
    </source>
</reference>
<dbReference type="AlphaFoldDB" id="A0A8X7V1X2"/>
<keyword evidence="1" id="KW-0862">Zinc</keyword>
<comment type="caution">
    <text evidence="4">The sequence shown here is derived from an EMBL/GenBank/DDBJ whole genome shotgun (WGS) entry which is preliminary data.</text>
</comment>
<dbReference type="PROSITE" id="PS50089">
    <property type="entry name" value="ZF_RING_2"/>
    <property type="match status" value="1"/>
</dbReference>
<dbReference type="CDD" id="cd16448">
    <property type="entry name" value="RING-H2"/>
    <property type="match status" value="1"/>
</dbReference>
<evidence type="ECO:0000313" key="5">
    <source>
        <dbReference type="Proteomes" id="UP000886595"/>
    </source>
</evidence>